<keyword evidence="8 9" id="KW-0413">Isomerase</keyword>
<evidence type="ECO:0000256" key="7">
    <source>
        <dbReference type="ARBA" id="ARBA00023141"/>
    </source>
</evidence>
<comment type="similarity">
    <text evidence="9">Belongs to the TrpF family.</text>
</comment>
<dbReference type="Pfam" id="PF00697">
    <property type="entry name" value="PRAI"/>
    <property type="match status" value="1"/>
</dbReference>
<dbReference type="CDD" id="cd00405">
    <property type="entry name" value="PRAI"/>
    <property type="match status" value="1"/>
</dbReference>
<dbReference type="InterPro" id="IPR044643">
    <property type="entry name" value="TrpF_fam"/>
</dbReference>
<evidence type="ECO:0000313" key="12">
    <source>
        <dbReference type="Proteomes" id="UP001285352"/>
    </source>
</evidence>
<evidence type="ECO:0000256" key="8">
    <source>
        <dbReference type="ARBA" id="ARBA00023235"/>
    </source>
</evidence>
<dbReference type="PANTHER" id="PTHR42894">
    <property type="entry name" value="N-(5'-PHOSPHORIBOSYL)ANTHRANILATE ISOMERASE"/>
    <property type="match status" value="1"/>
</dbReference>
<dbReference type="InterPro" id="IPR013785">
    <property type="entry name" value="Aldolase_TIM"/>
</dbReference>
<organism evidence="11 12">
    <name type="scientific">Lentzea sokolovensis</name>
    <dbReference type="NCBI Taxonomy" id="3095429"/>
    <lineage>
        <taxon>Bacteria</taxon>
        <taxon>Bacillati</taxon>
        <taxon>Actinomycetota</taxon>
        <taxon>Actinomycetes</taxon>
        <taxon>Pseudonocardiales</taxon>
        <taxon>Pseudonocardiaceae</taxon>
        <taxon>Lentzea</taxon>
    </lineage>
</organism>
<evidence type="ECO:0000256" key="9">
    <source>
        <dbReference type="HAMAP-Rule" id="MF_00135"/>
    </source>
</evidence>
<dbReference type="SUPFAM" id="SSF51366">
    <property type="entry name" value="Ribulose-phoshate binding barrel"/>
    <property type="match status" value="1"/>
</dbReference>
<dbReference type="RefSeq" id="WP_319973517.1">
    <property type="nucleotide sequence ID" value="NZ_JAXAVU010000001.1"/>
</dbReference>
<keyword evidence="5 9" id="KW-0028">Amino-acid biosynthesis</keyword>
<evidence type="ECO:0000313" key="11">
    <source>
        <dbReference type="EMBL" id="MDX8141209.1"/>
    </source>
</evidence>
<evidence type="ECO:0000256" key="1">
    <source>
        <dbReference type="ARBA" id="ARBA00001164"/>
    </source>
</evidence>
<comment type="pathway">
    <text evidence="2 9">Amino-acid biosynthesis; L-tryptophan biosynthesis; L-tryptophan from chorismate: step 3/5.</text>
</comment>
<comment type="catalytic activity">
    <reaction evidence="1 9">
        <text>N-(5-phospho-beta-D-ribosyl)anthranilate = 1-(2-carboxyphenylamino)-1-deoxy-D-ribulose 5-phosphate</text>
        <dbReference type="Rhea" id="RHEA:21540"/>
        <dbReference type="ChEBI" id="CHEBI:18277"/>
        <dbReference type="ChEBI" id="CHEBI:58613"/>
        <dbReference type="EC" id="5.3.1.24"/>
    </reaction>
</comment>
<dbReference type="Gene3D" id="3.20.20.70">
    <property type="entry name" value="Aldolase class I"/>
    <property type="match status" value="1"/>
</dbReference>
<gene>
    <name evidence="9" type="primary">trpF</name>
    <name evidence="11" type="ORF">SK854_03740</name>
</gene>
<protein>
    <recommendedName>
        <fullName evidence="4 9">N-(5'-phosphoribosyl)anthranilate isomerase</fullName>
        <shortName evidence="9">PRAI</shortName>
        <ecNumber evidence="3 9">5.3.1.24</ecNumber>
    </recommendedName>
</protein>
<dbReference type="PANTHER" id="PTHR42894:SF1">
    <property type="entry name" value="N-(5'-PHOSPHORIBOSYL)ANTHRANILATE ISOMERASE"/>
    <property type="match status" value="1"/>
</dbReference>
<comment type="caution">
    <text evidence="11">The sequence shown here is derived from an EMBL/GenBank/DDBJ whole genome shotgun (WGS) entry which is preliminary data.</text>
</comment>
<sequence length="207" mass="21638">MFVKLCGLRTESDVAVAVEAGADAVGFVLTSSPRQIDVDLASRLVAEVPADVLTVAVVRGIGAAEAGELALKTGVRALQLHGDYPREAFDELADLPFGLVRATALGPDTDVRTGAFGEELLLIDSPVAGSGEQWDITRLADNPPTGTWLLAGGLSPETVAGAISVARPWGVDVSSGIESSRGVKDHGRMREFVAAARGWTTRFPSRC</sequence>
<evidence type="ECO:0000256" key="6">
    <source>
        <dbReference type="ARBA" id="ARBA00022822"/>
    </source>
</evidence>
<keyword evidence="12" id="KW-1185">Reference proteome</keyword>
<evidence type="ECO:0000256" key="5">
    <source>
        <dbReference type="ARBA" id="ARBA00022605"/>
    </source>
</evidence>
<dbReference type="HAMAP" id="MF_00135">
    <property type="entry name" value="PRAI"/>
    <property type="match status" value="1"/>
</dbReference>
<evidence type="ECO:0000256" key="4">
    <source>
        <dbReference type="ARBA" id="ARBA00022272"/>
    </source>
</evidence>
<dbReference type="InterPro" id="IPR011060">
    <property type="entry name" value="RibuloseP-bd_barrel"/>
</dbReference>
<feature type="domain" description="N-(5'phosphoribosyl) anthranilate isomerase (PRAI)" evidence="10">
    <location>
        <begin position="4"/>
        <end position="194"/>
    </location>
</feature>
<dbReference type="Proteomes" id="UP001285352">
    <property type="component" value="Unassembled WGS sequence"/>
</dbReference>
<dbReference type="InterPro" id="IPR001240">
    <property type="entry name" value="PRAI_dom"/>
</dbReference>
<name>A0ABU4UP08_9PSEU</name>
<keyword evidence="6 9" id="KW-0822">Tryptophan biosynthesis</keyword>
<dbReference type="GO" id="GO:0016853">
    <property type="term" value="F:isomerase activity"/>
    <property type="evidence" value="ECO:0007669"/>
    <property type="project" value="UniProtKB-KW"/>
</dbReference>
<evidence type="ECO:0000256" key="3">
    <source>
        <dbReference type="ARBA" id="ARBA00012572"/>
    </source>
</evidence>
<proteinExistence type="inferred from homology"/>
<evidence type="ECO:0000259" key="10">
    <source>
        <dbReference type="Pfam" id="PF00697"/>
    </source>
</evidence>
<reference evidence="11 12" key="1">
    <citation type="submission" date="2023-11" db="EMBL/GenBank/DDBJ databases">
        <title>Lentzea sokolovensis, sp. nov., Lentzea kristufkii, sp. nov., and Lentzea miocenensis, sp. nov., rare actinobacteria from Sokolov Coal Basin, Miocene lacustrine sediment, Czech Republic.</title>
        <authorList>
            <person name="Lara A."/>
            <person name="Kotroba L."/>
            <person name="Nouioui I."/>
            <person name="Neumann-Schaal M."/>
            <person name="Mast Y."/>
            <person name="Chronakova A."/>
        </authorList>
    </citation>
    <scope>NUCLEOTIDE SEQUENCE [LARGE SCALE GENOMIC DNA]</scope>
    <source>
        <strain evidence="11 12">BCCO 10_0061</strain>
    </source>
</reference>
<accession>A0ABU4UP08</accession>
<dbReference type="EC" id="5.3.1.24" evidence="3 9"/>
<dbReference type="EMBL" id="JAXAVU010000001">
    <property type="protein sequence ID" value="MDX8141209.1"/>
    <property type="molecule type" value="Genomic_DNA"/>
</dbReference>
<keyword evidence="7 9" id="KW-0057">Aromatic amino acid biosynthesis</keyword>
<evidence type="ECO:0000256" key="2">
    <source>
        <dbReference type="ARBA" id="ARBA00004664"/>
    </source>
</evidence>